<dbReference type="CDD" id="cd00090">
    <property type="entry name" value="HTH_ARSR"/>
    <property type="match status" value="1"/>
</dbReference>
<keyword evidence="3" id="KW-1185">Reference proteome</keyword>
<comment type="caution">
    <text evidence="2">The sequence shown here is derived from an EMBL/GenBank/DDBJ whole genome shotgun (WGS) entry which is preliminary data.</text>
</comment>
<keyword evidence="1" id="KW-0238">DNA-binding</keyword>
<dbReference type="EMBL" id="JAEQNB010000002">
    <property type="protein sequence ID" value="MBL0386814.1"/>
    <property type="molecule type" value="Genomic_DNA"/>
</dbReference>
<dbReference type="InterPro" id="IPR011991">
    <property type="entry name" value="ArsR-like_HTH"/>
</dbReference>
<dbReference type="InterPro" id="IPR036390">
    <property type="entry name" value="WH_DNA-bd_sf"/>
</dbReference>
<dbReference type="Gene3D" id="1.10.10.10">
    <property type="entry name" value="Winged helix-like DNA-binding domain superfamily/Winged helix DNA-binding domain"/>
    <property type="match status" value="1"/>
</dbReference>
<evidence type="ECO:0000256" key="1">
    <source>
        <dbReference type="ARBA" id="ARBA00023125"/>
    </source>
</evidence>
<dbReference type="SUPFAM" id="SSF46785">
    <property type="entry name" value="Winged helix' DNA-binding domain"/>
    <property type="match status" value="1"/>
</dbReference>
<dbReference type="RefSeq" id="WP_201633940.1">
    <property type="nucleotide sequence ID" value="NZ_JAEQNB010000002.1"/>
</dbReference>
<reference evidence="2 3" key="1">
    <citation type="submission" date="2021-01" db="EMBL/GenBank/DDBJ databases">
        <title>Tumebacillus sp. strain ITR2 16S ribosomal RNA gene Genome sequencing and assembly.</title>
        <authorList>
            <person name="Kang M."/>
        </authorList>
    </citation>
    <scope>NUCLEOTIDE SEQUENCE [LARGE SCALE GENOMIC DNA]</scope>
    <source>
        <strain evidence="2 3">ITR2</strain>
    </source>
</reference>
<name>A0ABS1J966_9BACL</name>
<dbReference type="Proteomes" id="UP000602284">
    <property type="component" value="Unassembled WGS sequence"/>
</dbReference>
<evidence type="ECO:0000313" key="2">
    <source>
        <dbReference type="EMBL" id="MBL0386814.1"/>
    </source>
</evidence>
<sequence>MENPRHSTYEVKSFDQLKVLSNNLRVKILNLYDDWVPRTNKQIADALQLPPSKVHYHVRELERVGLLQLVETRQSGGVVEKYYLPIAMTIKIEWDDVQENQEAKVLKKQVKDAAMDDFWESYRRAHEAAIANLSLPGSEDIPEESRKKFTESLGFAHLTHEEYAELRSEMRAMLERWYEKGIQREGTKAYRLFWTMFQDNHELK</sequence>
<dbReference type="Pfam" id="PF13412">
    <property type="entry name" value="HTH_24"/>
    <property type="match status" value="1"/>
</dbReference>
<gene>
    <name evidence="2" type="ORF">JJB07_09125</name>
</gene>
<dbReference type="InterPro" id="IPR036388">
    <property type="entry name" value="WH-like_DNA-bd_sf"/>
</dbReference>
<accession>A0ABS1J966</accession>
<proteinExistence type="predicted"/>
<protein>
    <submittedName>
        <fullName evidence="2">Winged helix-turn-helix transcriptional regulator</fullName>
    </submittedName>
</protein>
<organism evidence="2 3">
    <name type="scientific">Tumebacillus amylolyticus</name>
    <dbReference type="NCBI Taxonomy" id="2801339"/>
    <lineage>
        <taxon>Bacteria</taxon>
        <taxon>Bacillati</taxon>
        <taxon>Bacillota</taxon>
        <taxon>Bacilli</taxon>
        <taxon>Bacillales</taxon>
        <taxon>Alicyclobacillaceae</taxon>
        <taxon>Tumebacillus</taxon>
    </lineage>
</organism>
<evidence type="ECO:0000313" key="3">
    <source>
        <dbReference type="Proteomes" id="UP000602284"/>
    </source>
</evidence>